<accession>A0A0W0S8Y3</accession>
<dbReference type="STRING" id="28084.Lche_2080"/>
<sequence length="83" mass="9228">MDFSTLTSQSPKVMAVMEAIKNDPNFFSELKDDPQQALSKIGVELNEEEMGIVQKLGDLRELEAEAEGFFAKIKGLFGFKEGN</sequence>
<evidence type="ECO:0000313" key="1">
    <source>
        <dbReference type="EMBL" id="KTC80060.1"/>
    </source>
</evidence>
<reference evidence="1 2" key="1">
    <citation type="submission" date="2015-11" db="EMBL/GenBank/DDBJ databases">
        <title>Genomic analysis of 38 Legionella species identifies large and diverse effector repertoires.</title>
        <authorList>
            <person name="Burstein D."/>
            <person name="Amaro F."/>
            <person name="Zusman T."/>
            <person name="Lifshitz Z."/>
            <person name="Cohen O."/>
            <person name="Gilbert J.A."/>
            <person name="Pupko T."/>
            <person name="Shuman H.A."/>
            <person name="Segal G."/>
        </authorList>
    </citation>
    <scope>NUCLEOTIDE SEQUENCE [LARGE SCALE GENOMIC DNA]</scope>
    <source>
        <strain evidence="1 2">ORW</strain>
    </source>
</reference>
<gene>
    <name evidence="1" type="ORF">Lche_2080</name>
</gene>
<protein>
    <submittedName>
        <fullName evidence="1">Uncharacterized protein</fullName>
    </submittedName>
</protein>
<name>A0A0W0S8Y3_9GAMM</name>
<comment type="caution">
    <text evidence="1">The sequence shown here is derived from an EMBL/GenBank/DDBJ whole genome shotgun (WGS) entry which is preliminary data.</text>
</comment>
<dbReference type="PATRIC" id="fig|28084.5.peg.2254"/>
<dbReference type="AlphaFoldDB" id="A0A0W0S8Y3"/>
<proteinExistence type="predicted"/>
<dbReference type="Proteomes" id="UP000054921">
    <property type="component" value="Unassembled WGS sequence"/>
</dbReference>
<dbReference type="OrthoDB" id="5639229at2"/>
<dbReference type="RefSeq" id="WP_058387854.1">
    <property type="nucleotide sequence ID" value="NZ_LNXW01000013.1"/>
</dbReference>
<evidence type="ECO:0000313" key="2">
    <source>
        <dbReference type="Proteomes" id="UP000054921"/>
    </source>
</evidence>
<organism evidence="1 2">
    <name type="scientific">Legionella cherrii</name>
    <dbReference type="NCBI Taxonomy" id="28084"/>
    <lineage>
        <taxon>Bacteria</taxon>
        <taxon>Pseudomonadati</taxon>
        <taxon>Pseudomonadota</taxon>
        <taxon>Gammaproteobacteria</taxon>
        <taxon>Legionellales</taxon>
        <taxon>Legionellaceae</taxon>
        <taxon>Legionella</taxon>
    </lineage>
</organism>
<dbReference type="EMBL" id="LNXW01000013">
    <property type="protein sequence ID" value="KTC80060.1"/>
    <property type="molecule type" value="Genomic_DNA"/>
</dbReference>